<dbReference type="InterPro" id="IPR003477">
    <property type="entry name" value="PemK-like"/>
</dbReference>
<dbReference type="GO" id="GO:0006402">
    <property type="term" value="P:mRNA catabolic process"/>
    <property type="evidence" value="ECO:0007669"/>
    <property type="project" value="TreeGrafter"/>
</dbReference>
<dbReference type="InterPro" id="IPR011067">
    <property type="entry name" value="Plasmid_toxin/cell-grow_inhib"/>
</dbReference>
<dbReference type="PANTHER" id="PTHR33988:SF2">
    <property type="entry name" value="ENDORIBONUCLEASE MAZF"/>
    <property type="match status" value="1"/>
</dbReference>
<evidence type="ECO:0000313" key="2">
    <source>
        <dbReference type="Proteomes" id="UP000228750"/>
    </source>
</evidence>
<reference evidence="2" key="1">
    <citation type="submission" date="2017-09" db="EMBL/GenBank/DDBJ databases">
        <title>Depth-based differentiation of microbial function through sediment-hosted aquifers and enrichment of novel symbionts in the deep terrestrial subsurface.</title>
        <authorList>
            <person name="Probst A.J."/>
            <person name="Ladd B."/>
            <person name="Jarett J.K."/>
            <person name="Geller-Mcgrath D.E."/>
            <person name="Sieber C.M.K."/>
            <person name="Emerson J.B."/>
            <person name="Anantharaman K."/>
            <person name="Thomas B.C."/>
            <person name="Malmstrom R."/>
            <person name="Stieglmeier M."/>
            <person name="Klingl A."/>
            <person name="Woyke T."/>
            <person name="Ryan C.M."/>
            <person name="Banfield J.F."/>
        </authorList>
    </citation>
    <scope>NUCLEOTIDE SEQUENCE [LARGE SCALE GENOMIC DNA]</scope>
</reference>
<evidence type="ECO:0008006" key="3">
    <source>
        <dbReference type="Google" id="ProtNLM"/>
    </source>
</evidence>
<accession>A0A2M7V4G7</accession>
<sequence>MSFDFDNMYCGAIHRGDIILFFEDGKTQECPAVVVQDDALNQGLPTVICAKIEPYQKGDDVFVNEVLLPKEETGLGKDSICMLHKLETIERVQIVAKKAELPEETIQRIYHAVDITLGRFRDRV</sequence>
<dbReference type="Gene3D" id="2.30.30.110">
    <property type="match status" value="1"/>
</dbReference>
<name>A0A2M7V4G7_9BACT</name>
<organism evidence="1 2">
    <name type="scientific">Candidatus Magasanikbacteria bacterium CG_4_10_14_0_2_um_filter_41_10</name>
    <dbReference type="NCBI Taxonomy" id="1974638"/>
    <lineage>
        <taxon>Bacteria</taxon>
        <taxon>Candidatus Magasanikiibacteriota</taxon>
    </lineage>
</organism>
<dbReference type="GO" id="GO:0016075">
    <property type="term" value="P:rRNA catabolic process"/>
    <property type="evidence" value="ECO:0007669"/>
    <property type="project" value="TreeGrafter"/>
</dbReference>
<dbReference type="AlphaFoldDB" id="A0A2M7V4G7"/>
<gene>
    <name evidence="1" type="ORF">COX82_02615</name>
</gene>
<proteinExistence type="predicted"/>
<evidence type="ECO:0000313" key="1">
    <source>
        <dbReference type="EMBL" id="PIZ93435.1"/>
    </source>
</evidence>
<dbReference type="EMBL" id="PFPJ01000048">
    <property type="protein sequence ID" value="PIZ93435.1"/>
    <property type="molecule type" value="Genomic_DNA"/>
</dbReference>
<dbReference type="GO" id="GO:0003677">
    <property type="term" value="F:DNA binding"/>
    <property type="evidence" value="ECO:0007669"/>
    <property type="project" value="InterPro"/>
</dbReference>
<dbReference type="GO" id="GO:0004521">
    <property type="term" value="F:RNA endonuclease activity"/>
    <property type="evidence" value="ECO:0007669"/>
    <property type="project" value="TreeGrafter"/>
</dbReference>
<dbReference type="Proteomes" id="UP000228750">
    <property type="component" value="Unassembled WGS sequence"/>
</dbReference>
<dbReference type="Pfam" id="PF02452">
    <property type="entry name" value="PemK_toxin"/>
    <property type="match status" value="1"/>
</dbReference>
<comment type="caution">
    <text evidence="1">The sequence shown here is derived from an EMBL/GenBank/DDBJ whole genome shotgun (WGS) entry which is preliminary data.</text>
</comment>
<dbReference type="PANTHER" id="PTHR33988">
    <property type="entry name" value="ENDORIBONUCLEASE MAZF-RELATED"/>
    <property type="match status" value="1"/>
</dbReference>
<protein>
    <recommendedName>
        <fullName evidence="3">PemK family transcriptional regulator</fullName>
    </recommendedName>
</protein>
<dbReference type="SUPFAM" id="SSF50118">
    <property type="entry name" value="Cell growth inhibitor/plasmid maintenance toxic component"/>
    <property type="match status" value="1"/>
</dbReference>